<protein>
    <submittedName>
        <fullName evidence="1">Uncharacterized protein</fullName>
    </submittedName>
</protein>
<sequence length="83" mass="9193">MSNSAALDLRSKSSAGADNICIARCRYPSIERCHELTNNFASTSVNDPNVNVNVQAEWARASYVLSILNTTCKLELAHKDREH</sequence>
<proteinExistence type="predicted"/>
<keyword evidence="2" id="KW-1185">Reference proteome</keyword>
<dbReference type="Proteomes" id="UP000184267">
    <property type="component" value="Unassembled WGS sequence"/>
</dbReference>
<accession>A0A1M2VKB9</accession>
<gene>
    <name evidence="1" type="ORF">TRAPUB_1062</name>
</gene>
<reference evidence="1 2" key="1">
    <citation type="submission" date="2016-10" db="EMBL/GenBank/DDBJ databases">
        <title>Genome sequence of the basidiomycete white-rot fungus Trametes pubescens.</title>
        <authorList>
            <person name="Makela M.R."/>
            <person name="Granchi Z."/>
            <person name="Peng M."/>
            <person name="De Vries R.P."/>
            <person name="Grigoriev I."/>
            <person name="Riley R."/>
            <person name="Hilden K."/>
        </authorList>
    </citation>
    <scope>NUCLEOTIDE SEQUENCE [LARGE SCALE GENOMIC DNA]</scope>
    <source>
        <strain evidence="1 2">FBCC735</strain>
    </source>
</reference>
<evidence type="ECO:0000313" key="2">
    <source>
        <dbReference type="Proteomes" id="UP000184267"/>
    </source>
</evidence>
<dbReference type="EMBL" id="MNAD01001088">
    <property type="protein sequence ID" value="OJT08049.1"/>
    <property type="molecule type" value="Genomic_DNA"/>
</dbReference>
<comment type="caution">
    <text evidence="1">The sequence shown here is derived from an EMBL/GenBank/DDBJ whole genome shotgun (WGS) entry which is preliminary data.</text>
</comment>
<dbReference type="AlphaFoldDB" id="A0A1M2VKB9"/>
<evidence type="ECO:0000313" key="1">
    <source>
        <dbReference type="EMBL" id="OJT08049.1"/>
    </source>
</evidence>
<name>A0A1M2VKB9_TRAPU</name>
<organism evidence="1 2">
    <name type="scientific">Trametes pubescens</name>
    <name type="common">White-rot fungus</name>
    <dbReference type="NCBI Taxonomy" id="154538"/>
    <lineage>
        <taxon>Eukaryota</taxon>
        <taxon>Fungi</taxon>
        <taxon>Dikarya</taxon>
        <taxon>Basidiomycota</taxon>
        <taxon>Agaricomycotina</taxon>
        <taxon>Agaricomycetes</taxon>
        <taxon>Polyporales</taxon>
        <taxon>Polyporaceae</taxon>
        <taxon>Trametes</taxon>
    </lineage>
</organism>